<feature type="compositionally biased region" description="Pro residues" evidence="4">
    <location>
        <begin position="77"/>
        <end position="95"/>
    </location>
</feature>
<dbReference type="CDD" id="cd09397">
    <property type="entry name" value="LIM1_UF1"/>
    <property type="match status" value="1"/>
</dbReference>
<keyword evidence="1 3" id="KW-0479">Metal-binding</keyword>
<feature type="compositionally biased region" description="Polar residues" evidence="4">
    <location>
        <begin position="501"/>
        <end position="510"/>
    </location>
</feature>
<dbReference type="SMART" id="SM00132">
    <property type="entry name" value="LIM"/>
    <property type="match status" value="2"/>
</dbReference>
<organism evidence="6 7">
    <name type="scientific">Ephemerocybe angulata</name>
    <dbReference type="NCBI Taxonomy" id="980116"/>
    <lineage>
        <taxon>Eukaryota</taxon>
        <taxon>Fungi</taxon>
        <taxon>Dikarya</taxon>
        <taxon>Basidiomycota</taxon>
        <taxon>Agaricomycotina</taxon>
        <taxon>Agaricomycetes</taxon>
        <taxon>Agaricomycetidae</taxon>
        <taxon>Agaricales</taxon>
        <taxon>Agaricineae</taxon>
        <taxon>Psathyrellaceae</taxon>
        <taxon>Ephemerocybe</taxon>
    </lineage>
</organism>
<protein>
    <recommendedName>
        <fullName evidence="5">LIM zinc-binding domain-containing protein</fullName>
    </recommendedName>
</protein>
<dbReference type="Proteomes" id="UP000541558">
    <property type="component" value="Unassembled WGS sequence"/>
</dbReference>
<feature type="region of interest" description="Disordered" evidence="4">
    <location>
        <begin position="39"/>
        <end position="386"/>
    </location>
</feature>
<feature type="region of interest" description="Disordered" evidence="4">
    <location>
        <begin position="404"/>
        <end position="776"/>
    </location>
</feature>
<dbReference type="PANTHER" id="PTHR24216:SF8">
    <property type="entry name" value="PAXILLIN, ISOFORM F"/>
    <property type="match status" value="1"/>
</dbReference>
<feature type="region of interest" description="Disordered" evidence="4">
    <location>
        <begin position="800"/>
        <end position="833"/>
    </location>
</feature>
<feature type="compositionally biased region" description="Polar residues" evidence="4">
    <location>
        <begin position="723"/>
        <end position="737"/>
    </location>
</feature>
<reference evidence="6 7" key="1">
    <citation type="journal article" date="2020" name="ISME J.">
        <title>Uncovering the hidden diversity of litter-decomposition mechanisms in mushroom-forming fungi.</title>
        <authorList>
            <person name="Floudas D."/>
            <person name="Bentzer J."/>
            <person name="Ahren D."/>
            <person name="Johansson T."/>
            <person name="Persson P."/>
            <person name="Tunlid A."/>
        </authorList>
    </citation>
    <scope>NUCLEOTIDE SEQUENCE [LARGE SCALE GENOMIC DNA]</scope>
    <source>
        <strain evidence="6 7">CBS 175.51</strain>
    </source>
</reference>
<feature type="compositionally biased region" description="Polar residues" evidence="4">
    <location>
        <begin position="871"/>
        <end position="894"/>
    </location>
</feature>
<dbReference type="Gene3D" id="2.10.110.10">
    <property type="entry name" value="Cysteine Rich Protein"/>
    <property type="match status" value="2"/>
</dbReference>
<feature type="compositionally biased region" description="Basic and acidic residues" evidence="4">
    <location>
        <begin position="800"/>
        <end position="820"/>
    </location>
</feature>
<feature type="compositionally biased region" description="Polar residues" evidence="4">
    <location>
        <begin position="482"/>
        <end position="493"/>
    </location>
</feature>
<evidence type="ECO:0000256" key="1">
    <source>
        <dbReference type="ARBA" id="ARBA00022723"/>
    </source>
</evidence>
<feature type="compositionally biased region" description="Pro residues" evidence="4">
    <location>
        <begin position="634"/>
        <end position="648"/>
    </location>
</feature>
<dbReference type="GO" id="GO:0046872">
    <property type="term" value="F:metal ion binding"/>
    <property type="evidence" value="ECO:0007669"/>
    <property type="project" value="UniProtKB-KW"/>
</dbReference>
<feature type="compositionally biased region" description="Pro residues" evidence="4">
    <location>
        <begin position="558"/>
        <end position="572"/>
    </location>
</feature>
<dbReference type="PANTHER" id="PTHR24216">
    <property type="entry name" value="PAXILLIN-RELATED"/>
    <property type="match status" value="1"/>
</dbReference>
<feature type="region of interest" description="Disordered" evidence="4">
    <location>
        <begin position="870"/>
        <end position="923"/>
    </location>
</feature>
<evidence type="ECO:0000256" key="3">
    <source>
        <dbReference type="PROSITE-ProRule" id="PRU00125"/>
    </source>
</evidence>
<gene>
    <name evidence="6" type="ORF">D9611_005057</name>
</gene>
<dbReference type="SUPFAM" id="SSF57716">
    <property type="entry name" value="Glucocorticoid receptor-like (DNA-binding domain)"/>
    <property type="match status" value="2"/>
</dbReference>
<evidence type="ECO:0000313" key="6">
    <source>
        <dbReference type="EMBL" id="KAF5315592.1"/>
    </source>
</evidence>
<dbReference type="InterPro" id="IPR001781">
    <property type="entry name" value="Znf_LIM"/>
</dbReference>
<accession>A0A8H5B4H6</accession>
<evidence type="ECO:0000313" key="7">
    <source>
        <dbReference type="Proteomes" id="UP000541558"/>
    </source>
</evidence>
<feature type="compositionally biased region" description="Low complexity" evidence="4">
    <location>
        <begin position="649"/>
        <end position="665"/>
    </location>
</feature>
<dbReference type="PROSITE" id="PS00478">
    <property type="entry name" value="LIM_DOMAIN_1"/>
    <property type="match status" value="1"/>
</dbReference>
<feature type="compositionally biased region" description="Basic and acidic residues" evidence="4">
    <location>
        <begin position="419"/>
        <end position="428"/>
    </location>
</feature>
<feature type="compositionally biased region" description="Low complexity" evidence="4">
    <location>
        <begin position="212"/>
        <end position="230"/>
    </location>
</feature>
<feature type="domain" description="LIM zinc-binding" evidence="5">
    <location>
        <begin position="966"/>
        <end position="1029"/>
    </location>
</feature>
<feature type="compositionally biased region" description="Low complexity" evidence="4">
    <location>
        <begin position="696"/>
        <end position="712"/>
    </location>
</feature>
<dbReference type="PROSITE" id="PS50023">
    <property type="entry name" value="LIM_DOMAIN_2"/>
    <property type="match status" value="1"/>
</dbReference>
<dbReference type="AlphaFoldDB" id="A0A8H5B4H6"/>
<evidence type="ECO:0000256" key="2">
    <source>
        <dbReference type="ARBA" id="ARBA00022833"/>
    </source>
</evidence>
<feature type="compositionally biased region" description="Polar residues" evidence="4">
    <location>
        <begin position="245"/>
        <end position="257"/>
    </location>
</feature>
<name>A0A8H5B4H6_9AGAR</name>
<feature type="compositionally biased region" description="Low complexity" evidence="4">
    <location>
        <begin position="759"/>
        <end position="773"/>
    </location>
</feature>
<evidence type="ECO:0000259" key="5">
    <source>
        <dbReference type="PROSITE" id="PS50023"/>
    </source>
</evidence>
<sequence>MATMLAPPLAAGAGRMSQLLPSVKCSTCHQPVPLAELGEHTCTAPSTPPTLPKPSVSPEGMNKLLPPRLQGRVPSPGGKPPPPSAPQRGGGPPPQQQRSGGSAAERLRVNTNSPGPSGTAGFQPRSSPLARSAGDRAGSPTNLSDPFSRPPPSISADPRMRGNSFSSSPMPPPPRSAGSPMNGSPSMEQNRFPPGRTGSPQVPPNSAPVGLPSNPRGSPGRPSISGGMPPTARNGSPAPSHIPINRNQPSPAPSTNGRPGAPPMMGQPQLRGPPQQTPPMGPPPPRLGGTPGPPPSGPPNGPPLNGTPGRNAIPFPGGPPQGMAPGPGGPPPRPPFAGHGPQRSYAPSLPSRGPGQIMSPPSMSYGGQPVIEEGIDTRSGGEAGMAGVGRKGFAAVARAAMFATTPMRPMGPQAQPQNRRPDMPRFLDIDAASRSTDTPPLSAGSGYSSHSPGPTSPLAQAQFPLDPSSEKMPPSPPKIDTSVFNPSLANTRTPIDREKTPVQNANTPSSPFGIRLPFFEKLKNMAGAGSPVDTTPTTPQPPSTLQQDINHIERSTPTPTPPAPRPNPPSPESPAHSRSKSTASSLRYGYDSESEYGGLAYDASTDNGDDSRSMRSVSMRSDRSLGSQKRRELPPVPPLPSNPPPRGPPSTTSGSSSSASASNRVHFTSVGKGRSDPIPISKSASGGDQRYNGGHSRNTSTSSYSSASSVDSQGDIGGRKRTNSSAIAQALGLSQTPPRDYSKLGGPGVPSRISRLERSASNSSLGSRSAYSRTTSVFPANGASAFDLLEKTMLKDVERDQAYGELEKQKAKVKSDEERRRKASAAASELVKSRSVGVMGARQRTAGGSSISGSARGTDYAASEYERGSIAGSNASGSRAQRSNTVQGMVSSPESKGVKLPVRAKTTTNSSEGVANASGDGSRVKERRKKEKVCIKCRKLIDDGRWIQVDTGGVLCERCWKNMYLPKCRRCNLPIEKQAVSSSDGQLKGKYHKECFNCHTCHKPFPDKTFYVFGGKPFCAYHYHEANDSLCAAARCGQPIEGPCAVSHAGDRYHPDCMTCEHPGYPECRERLTEYFEVDGRMLCERHANAGEDDGEDGEWVRSAKATRRITRFIDLNANNGGGGGGGNEDGGLR</sequence>
<dbReference type="GO" id="GO:0030695">
    <property type="term" value="F:GTPase regulator activity"/>
    <property type="evidence" value="ECO:0007669"/>
    <property type="project" value="UniProtKB-ARBA"/>
</dbReference>
<comment type="caution">
    <text evidence="6">The sequence shown here is derived from an EMBL/GenBank/DDBJ whole genome shotgun (WGS) entry which is preliminary data.</text>
</comment>
<keyword evidence="2 3" id="KW-0862">Zinc</keyword>
<dbReference type="OrthoDB" id="1112565at2759"/>
<proteinExistence type="predicted"/>
<keyword evidence="7" id="KW-1185">Reference proteome</keyword>
<evidence type="ECO:0000256" key="4">
    <source>
        <dbReference type="SAM" id="MobiDB-lite"/>
    </source>
</evidence>
<dbReference type="Pfam" id="PF00412">
    <property type="entry name" value="LIM"/>
    <property type="match status" value="2"/>
</dbReference>
<dbReference type="CDD" id="cd08368">
    <property type="entry name" value="LIM"/>
    <property type="match status" value="1"/>
</dbReference>
<dbReference type="EMBL" id="JAACJK010000220">
    <property type="protein sequence ID" value="KAF5315592.1"/>
    <property type="molecule type" value="Genomic_DNA"/>
</dbReference>
<feature type="compositionally biased region" description="Low complexity" evidence="4">
    <location>
        <begin position="303"/>
        <end position="315"/>
    </location>
</feature>
<feature type="compositionally biased region" description="Polar residues" evidence="4">
    <location>
        <begin position="433"/>
        <end position="459"/>
    </location>
</feature>
<feature type="compositionally biased region" description="Pro residues" evidence="4">
    <location>
        <begin position="275"/>
        <end position="302"/>
    </location>
</feature>
<keyword evidence="3" id="KW-0440">LIM domain</keyword>